<feature type="transmembrane region" description="Helical" evidence="1">
    <location>
        <begin position="20"/>
        <end position="38"/>
    </location>
</feature>
<name>A0A8X6TLV2_NEPPI</name>
<keyword evidence="3" id="KW-1185">Reference proteome</keyword>
<dbReference type="Gene3D" id="2.60.40.10">
    <property type="entry name" value="Immunoglobulins"/>
    <property type="match status" value="1"/>
</dbReference>
<dbReference type="EMBL" id="BMAW01011069">
    <property type="protein sequence ID" value="GFT21804.1"/>
    <property type="molecule type" value="Genomic_DNA"/>
</dbReference>
<dbReference type="AlphaFoldDB" id="A0A8X6TLV2"/>
<dbReference type="OrthoDB" id="6538140at2759"/>
<keyword evidence="1" id="KW-1133">Transmembrane helix</keyword>
<reference evidence="2" key="1">
    <citation type="submission" date="2020-08" db="EMBL/GenBank/DDBJ databases">
        <title>Multicomponent nature underlies the extraordinary mechanical properties of spider dragline silk.</title>
        <authorList>
            <person name="Kono N."/>
            <person name="Nakamura H."/>
            <person name="Mori M."/>
            <person name="Yoshida Y."/>
            <person name="Ohtoshi R."/>
            <person name="Malay A.D."/>
            <person name="Moran D.A.P."/>
            <person name="Tomita M."/>
            <person name="Numata K."/>
            <person name="Arakawa K."/>
        </authorList>
    </citation>
    <scope>NUCLEOTIDE SEQUENCE</scope>
</reference>
<keyword evidence="1" id="KW-0472">Membrane</keyword>
<comment type="caution">
    <text evidence="2">The sequence shown here is derived from an EMBL/GenBank/DDBJ whole genome shotgun (WGS) entry which is preliminary data.</text>
</comment>
<evidence type="ECO:0000313" key="2">
    <source>
        <dbReference type="EMBL" id="GFT21804.1"/>
    </source>
</evidence>
<keyword evidence="1" id="KW-0812">Transmembrane</keyword>
<gene>
    <name evidence="2" type="ORF">NPIL_487901</name>
</gene>
<dbReference type="Proteomes" id="UP000887013">
    <property type="component" value="Unassembled WGS sequence"/>
</dbReference>
<organism evidence="2 3">
    <name type="scientific">Nephila pilipes</name>
    <name type="common">Giant wood spider</name>
    <name type="synonym">Nephila maculata</name>
    <dbReference type="NCBI Taxonomy" id="299642"/>
    <lineage>
        <taxon>Eukaryota</taxon>
        <taxon>Metazoa</taxon>
        <taxon>Ecdysozoa</taxon>
        <taxon>Arthropoda</taxon>
        <taxon>Chelicerata</taxon>
        <taxon>Arachnida</taxon>
        <taxon>Araneae</taxon>
        <taxon>Araneomorphae</taxon>
        <taxon>Entelegynae</taxon>
        <taxon>Araneoidea</taxon>
        <taxon>Nephilidae</taxon>
        <taxon>Nephila</taxon>
    </lineage>
</organism>
<accession>A0A8X6TLV2</accession>
<sequence>MPEAMVEDLVGLIMLNGVGKSQRACFVIFNLIGIFFVYHNFSARIREFIFTNCPLTNIRIVSVGGKKTITASPDALVPSFAEPIQNVTVAAGREVVLPCVVDNLGSYRVS</sequence>
<protein>
    <recommendedName>
        <fullName evidence="4">Ig-like domain-containing protein</fullName>
    </recommendedName>
</protein>
<evidence type="ECO:0008006" key="4">
    <source>
        <dbReference type="Google" id="ProtNLM"/>
    </source>
</evidence>
<evidence type="ECO:0000313" key="3">
    <source>
        <dbReference type="Proteomes" id="UP000887013"/>
    </source>
</evidence>
<evidence type="ECO:0000256" key="1">
    <source>
        <dbReference type="SAM" id="Phobius"/>
    </source>
</evidence>
<dbReference type="InterPro" id="IPR013783">
    <property type="entry name" value="Ig-like_fold"/>
</dbReference>
<proteinExistence type="predicted"/>